<dbReference type="InterPro" id="IPR008949">
    <property type="entry name" value="Isoprenoid_synthase_dom_sf"/>
</dbReference>
<dbReference type="InterPro" id="IPR036965">
    <property type="entry name" value="Terpene_synth_N_sf"/>
</dbReference>
<dbReference type="InterPro" id="IPR044814">
    <property type="entry name" value="Terpene_cyclase_plant_C1"/>
</dbReference>
<dbReference type="SUPFAM" id="SSF48576">
    <property type="entry name" value="Terpenoid synthases"/>
    <property type="match status" value="1"/>
</dbReference>
<protein>
    <submittedName>
        <fullName evidence="9">Ent-kaurene synthase</fullName>
        <ecNumber evidence="9">4.2.3.19</ecNumber>
    </submittedName>
</protein>
<dbReference type="SUPFAM" id="SSF48239">
    <property type="entry name" value="Terpenoid cyclases/Protein prenyltransferases"/>
    <property type="match status" value="2"/>
</dbReference>
<dbReference type="Pfam" id="PF03936">
    <property type="entry name" value="Terpene_synth_C"/>
    <property type="match status" value="1"/>
</dbReference>
<keyword evidence="6 9" id="KW-0456">Lyase</keyword>
<evidence type="ECO:0000256" key="4">
    <source>
        <dbReference type="ARBA" id="ARBA00022842"/>
    </source>
</evidence>
<dbReference type="GO" id="GO:0009899">
    <property type="term" value="F:ent-kaurene synthase activity"/>
    <property type="evidence" value="ECO:0007669"/>
    <property type="project" value="UniProtKB-EC"/>
</dbReference>
<dbReference type="InterPro" id="IPR001906">
    <property type="entry name" value="Terpene_synth_N"/>
</dbReference>
<comment type="cofactor">
    <cofactor evidence="2">
        <name>Mg(2+)</name>
        <dbReference type="ChEBI" id="CHEBI:18420"/>
    </cofactor>
</comment>
<dbReference type="AlphaFoldDB" id="A0A0R7FFR3"/>
<evidence type="ECO:0000256" key="5">
    <source>
        <dbReference type="ARBA" id="ARBA00023211"/>
    </source>
</evidence>
<keyword evidence="5" id="KW-0464">Manganese</keyword>
<name>A0A0R7FFR3_9MAGN</name>
<dbReference type="PANTHER" id="PTHR31739:SF3">
    <property type="entry name" value="ENT-KAUR-16-ENE SYNTHASE, CHLOROPLASTIC"/>
    <property type="match status" value="1"/>
</dbReference>
<evidence type="ECO:0000259" key="8">
    <source>
        <dbReference type="Pfam" id="PF03936"/>
    </source>
</evidence>
<dbReference type="FunFam" id="1.10.600.10:FF:000005">
    <property type="entry name" value="Ent-kaur-16-ene synthase, chloroplastic"/>
    <property type="match status" value="1"/>
</dbReference>
<dbReference type="FunFam" id="1.50.10.160:FF:000002">
    <property type="entry name" value="cis-abienol synthase, chloroplastic"/>
    <property type="match status" value="1"/>
</dbReference>
<dbReference type="GO" id="GO:0009686">
    <property type="term" value="P:gibberellin biosynthetic process"/>
    <property type="evidence" value="ECO:0007669"/>
    <property type="project" value="TreeGrafter"/>
</dbReference>
<dbReference type="EC" id="4.2.3.19" evidence="9"/>
<feature type="domain" description="Terpene synthase N-terminal" evidence="7">
    <location>
        <begin position="170"/>
        <end position="370"/>
    </location>
</feature>
<dbReference type="PANTHER" id="PTHR31739">
    <property type="entry name" value="ENT-COPALYL DIPHOSPHATE SYNTHASE, CHLOROPLASTIC"/>
    <property type="match status" value="1"/>
</dbReference>
<dbReference type="Gene3D" id="1.50.10.130">
    <property type="entry name" value="Terpene synthase, N-terminal domain"/>
    <property type="match status" value="1"/>
</dbReference>
<evidence type="ECO:0000256" key="2">
    <source>
        <dbReference type="ARBA" id="ARBA00001946"/>
    </source>
</evidence>
<feature type="domain" description="Terpene synthase metal-binding" evidence="8">
    <location>
        <begin position="443"/>
        <end position="678"/>
    </location>
</feature>
<keyword evidence="3" id="KW-0479">Metal-binding</keyword>
<comment type="cofactor">
    <cofactor evidence="1">
        <name>Mn(2+)</name>
        <dbReference type="ChEBI" id="CHEBI:29035"/>
    </cofactor>
</comment>
<dbReference type="FunFam" id="1.50.10.130:FF:000002">
    <property type="entry name" value="Ent-copalyl diphosphate synthase, chloroplastic"/>
    <property type="match status" value="1"/>
</dbReference>
<dbReference type="InterPro" id="IPR005630">
    <property type="entry name" value="Terpene_synthase_metal-bd"/>
</dbReference>
<gene>
    <name evidence="9" type="primary">KS</name>
</gene>
<dbReference type="Pfam" id="PF01397">
    <property type="entry name" value="Terpene_synth"/>
    <property type="match status" value="1"/>
</dbReference>
<evidence type="ECO:0000259" key="7">
    <source>
        <dbReference type="Pfam" id="PF01397"/>
    </source>
</evidence>
<dbReference type="GO" id="GO:0009507">
    <property type="term" value="C:chloroplast"/>
    <property type="evidence" value="ECO:0007669"/>
    <property type="project" value="TreeGrafter"/>
</dbReference>
<proteinExistence type="evidence at transcript level"/>
<evidence type="ECO:0000256" key="6">
    <source>
        <dbReference type="ARBA" id="ARBA00023239"/>
    </source>
</evidence>
<dbReference type="EMBL" id="KP872698">
    <property type="protein sequence ID" value="AKO82513.1"/>
    <property type="molecule type" value="mRNA"/>
</dbReference>
<evidence type="ECO:0000313" key="9">
    <source>
        <dbReference type="EMBL" id="AKO82513.1"/>
    </source>
</evidence>
<keyword evidence="4" id="KW-0460">Magnesium</keyword>
<dbReference type="InterPro" id="IPR050148">
    <property type="entry name" value="Terpene_synthase-like"/>
</dbReference>
<sequence>MFKADELSVSPYDTAWVAMVPSLSSPEAPQFPQCVNWLLDNQLPDGSWGLFPRHQLLLRDAIASTLACILALKRWDVGEEQVNKGLRFIELNFASANAENQHSPIGFDIIFPGMIEYARDLNLNVPLRSVDVNAMLYKRDLELKRANGRNCKGRETYMAYVSEGLGKLQDWETVMKYQRNNGSLFNSPATTAAAFIHIQNANCLDYLDLVIEEFGNAVPTIYPFNIYTRLWMIDVLERLGISRHFGKEIRSVLDETYWCWLQKKEEIFLDIATCAMAFRILRVNGYDVSADDVNEFAKEDYYFSSLSGYLRDRGAALELFKASELAYSDDATLRDQKLWLSRFLKEEISSGSIQIDSLDGHISKEVKDALKYPFHANLDRLKNRRSIEHYNAHGTRILKASYCSSIFGNEDFLELAVEDFNVSQSLNLEELKHLERWLVNNRLDQLTFARKKLAYCYFSAAATLCAPDLSEARISWAKNGVLTTVVDDFFDIGGSEEELDNLVSLVEKWDVNVETACCSKQVEIIFSALHRTVCDLGEKAFAWQSRSVTSHIIEIWLDLLRSMRQEADWVRNKSMPTIDEYMANGYVSFALGPIVLPALYFIGPKLSVEIVESTEFHNLFKHMSTCGRLLNDIQTVKREAEEGKLNAVLLRMVQNGSVITEEENEKEMRGIVEQTRRELLRMVLQNQGSVVPRPCKDVFWMMSKVVHFFYMKNDGFTSHELTSVVKGVLYDPIVHLSQNLLQN</sequence>
<dbReference type="SFLD" id="SFLDG01014">
    <property type="entry name" value="Terpene_Cyclase_Like_1_N-term"/>
    <property type="match status" value="1"/>
</dbReference>
<dbReference type="Gene3D" id="1.10.600.10">
    <property type="entry name" value="Farnesyl Diphosphate Synthase"/>
    <property type="match status" value="1"/>
</dbReference>
<dbReference type="Gene3D" id="1.50.10.160">
    <property type="match status" value="1"/>
</dbReference>
<evidence type="ECO:0000256" key="1">
    <source>
        <dbReference type="ARBA" id="ARBA00001936"/>
    </source>
</evidence>
<dbReference type="InterPro" id="IPR008930">
    <property type="entry name" value="Terpenoid_cyclase/PrenylTrfase"/>
</dbReference>
<organism evidence="9">
    <name type="scientific">Champereia manillana var. longistaminea</name>
    <dbReference type="NCBI Taxonomy" id="1677695"/>
    <lineage>
        <taxon>Eukaryota</taxon>
        <taxon>Viridiplantae</taxon>
        <taxon>Streptophyta</taxon>
        <taxon>Embryophyta</taxon>
        <taxon>Tracheophyta</taxon>
        <taxon>Spermatophyta</taxon>
        <taxon>Magnoliopsida</taxon>
        <taxon>eudicotyledons</taxon>
        <taxon>Gunneridae</taxon>
        <taxon>Pentapetalae</taxon>
        <taxon>Santalales</taxon>
        <taxon>Opiliaceae</taxon>
        <taxon>Champereia</taxon>
    </lineage>
</organism>
<dbReference type="GO" id="GO:0000287">
    <property type="term" value="F:magnesium ion binding"/>
    <property type="evidence" value="ECO:0007669"/>
    <property type="project" value="InterPro"/>
</dbReference>
<evidence type="ECO:0000256" key="3">
    <source>
        <dbReference type="ARBA" id="ARBA00022723"/>
    </source>
</evidence>
<dbReference type="CDD" id="cd00684">
    <property type="entry name" value="Terpene_cyclase_plant_C1"/>
    <property type="match status" value="1"/>
</dbReference>
<reference evidence="9" key="1">
    <citation type="journal article" date="2015" name="Shipin Yu Shengwu Jishu Xuebao">
        <title>Cloning and expression of the ent-kaurene synthase gene from Yunnanopilia longistaminata (W.Z. Li) C.Y. Wu &amp; D.Z. Li (Opiliaceae).</title>
        <authorList>
            <person name="Liu H."/>
            <person name="Wang S."/>
            <person name="Wang Q."/>
            <person name="Wang W."/>
            <person name="Yang Y."/>
            <person name="Liu X."/>
            <person name="Qiu D."/>
        </authorList>
    </citation>
    <scope>NUCLEOTIDE SEQUENCE</scope>
    <source>
        <tissue evidence="9">Leaf</tissue>
    </source>
</reference>
<accession>A0A0R7FFR3</accession>